<protein>
    <recommendedName>
        <fullName evidence="3">Selenoprotein W-related protein</fullName>
    </recommendedName>
</protein>
<evidence type="ECO:0000313" key="2">
    <source>
        <dbReference type="Proteomes" id="UP001611383"/>
    </source>
</evidence>
<dbReference type="Proteomes" id="UP001611383">
    <property type="component" value="Chromosome"/>
</dbReference>
<evidence type="ECO:0000313" key="1">
    <source>
        <dbReference type="EMBL" id="WNG53005.1"/>
    </source>
</evidence>
<reference evidence="1 2" key="1">
    <citation type="submission" date="2019-08" db="EMBL/GenBank/DDBJ databases">
        <title>Archangium and Cystobacter genomes.</title>
        <authorList>
            <person name="Chen I.-C.K."/>
            <person name="Wielgoss S."/>
        </authorList>
    </citation>
    <scope>NUCLEOTIDE SEQUENCE [LARGE SCALE GENOMIC DNA]</scope>
    <source>
        <strain evidence="1 2">Cbm 6</strain>
    </source>
</reference>
<dbReference type="EMBL" id="CP043494">
    <property type="protein sequence ID" value="WNG53005.1"/>
    <property type="molecule type" value="Genomic_DNA"/>
</dbReference>
<sequence>MKKELNLDAELKVGPSGSFIVEVDGKPVVKKESLAFPTEQQILEAVSKAVGGPSQSPGS</sequence>
<organism evidence="1 2">
    <name type="scientific">Archangium minus</name>
    <dbReference type="NCBI Taxonomy" id="83450"/>
    <lineage>
        <taxon>Bacteria</taxon>
        <taxon>Pseudomonadati</taxon>
        <taxon>Myxococcota</taxon>
        <taxon>Myxococcia</taxon>
        <taxon>Myxococcales</taxon>
        <taxon>Cystobacterineae</taxon>
        <taxon>Archangiaceae</taxon>
        <taxon>Archangium</taxon>
    </lineage>
</organism>
<dbReference type="Gene3D" id="3.40.30.10">
    <property type="entry name" value="Glutaredoxin"/>
    <property type="match status" value="1"/>
</dbReference>
<name>A0ABY9XC90_9BACT</name>
<proteinExistence type="predicted"/>
<evidence type="ECO:0008006" key="3">
    <source>
        <dbReference type="Google" id="ProtNLM"/>
    </source>
</evidence>
<accession>A0ABY9XC90</accession>
<keyword evidence="2" id="KW-1185">Reference proteome</keyword>
<gene>
    <name evidence="1" type="ORF">F0U60_48350</name>
</gene>